<evidence type="ECO:0000313" key="2">
    <source>
        <dbReference type="EMBL" id="KIS25012.1"/>
    </source>
</evidence>
<evidence type="ECO:0000313" key="3">
    <source>
        <dbReference type="Proteomes" id="UP000032250"/>
    </source>
</evidence>
<gene>
    <name evidence="2" type="ORF">N495_11975</name>
</gene>
<keyword evidence="1" id="KW-1133">Transmembrane helix</keyword>
<reference evidence="2 3" key="1">
    <citation type="submission" date="2014-06" db="EMBL/GenBank/DDBJ databases">
        <title>Genome characterization of distinct group I Clostridium botulinum lineages.</title>
        <authorList>
            <person name="Giordani F."/>
            <person name="Anselmo A."/>
            <person name="Fillo S."/>
            <person name="Palozzi A.M."/>
            <person name="Fortunato A."/>
            <person name="Gentile B."/>
            <person name="Ciammaruconi A."/>
            <person name="Anniballi F."/>
            <person name="De Medici D."/>
            <person name="Lista F."/>
        </authorList>
    </citation>
    <scope>NUCLEOTIDE SEQUENCE [LARGE SCALE GENOMIC DNA]</scope>
    <source>
        <strain evidence="2 3">B2 450</strain>
    </source>
</reference>
<keyword evidence="1" id="KW-0812">Transmembrane</keyword>
<feature type="transmembrane region" description="Helical" evidence="1">
    <location>
        <begin position="18"/>
        <end position="37"/>
    </location>
</feature>
<dbReference type="EMBL" id="JXSU01000007">
    <property type="protein sequence ID" value="KIS25012.1"/>
    <property type="molecule type" value="Genomic_DNA"/>
</dbReference>
<dbReference type="AlphaFoldDB" id="A0A0D1BYG7"/>
<name>A0A0D1BYG7_CLOBO</name>
<accession>A0A0D1BYG7</accession>
<dbReference type="PATRIC" id="fig|1379739.3.peg.2779"/>
<comment type="caution">
    <text evidence="2">The sequence shown here is derived from an EMBL/GenBank/DDBJ whole genome shotgun (WGS) entry which is preliminary data.</text>
</comment>
<dbReference type="HOGENOM" id="CLU_219339_0_0_9"/>
<proteinExistence type="predicted"/>
<organism evidence="2 3">
    <name type="scientific">Clostridium botulinum B2 450</name>
    <dbReference type="NCBI Taxonomy" id="1379739"/>
    <lineage>
        <taxon>Bacteria</taxon>
        <taxon>Bacillati</taxon>
        <taxon>Bacillota</taxon>
        <taxon>Clostridia</taxon>
        <taxon>Eubacteriales</taxon>
        <taxon>Clostridiaceae</taxon>
        <taxon>Clostridium</taxon>
    </lineage>
</organism>
<evidence type="ECO:0000256" key="1">
    <source>
        <dbReference type="SAM" id="Phobius"/>
    </source>
</evidence>
<sequence length="40" mass="4743">MPSLPSTMFPVVITLYKFFYKIITSKYLSIIKLFIILKML</sequence>
<keyword evidence="1" id="KW-0472">Membrane</keyword>
<dbReference type="Proteomes" id="UP000032250">
    <property type="component" value="Unassembled WGS sequence"/>
</dbReference>
<protein>
    <submittedName>
        <fullName evidence="2">Rubrerythrin</fullName>
    </submittedName>
</protein>